<sequence>MNGDQIGEMTYLVVLGAAVVFWFVTSHRQSFGKTIQQLLAWVLIGLGVVAAYGMWDDIRSTVTPTAASFESEGAIEIPRGMDGHYHMTVEVNGAPISFIVDTGASQIVLNKTDARRIGLDPEALPYFGRAMTANGEVRTAPVKLDELRVGGIVDRNVAAQVNEGELSKSLLGMSYLQRFEQVTIAGNKLILKR</sequence>
<keyword evidence="2" id="KW-0645">Protease</keyword>
<keyword evidence="1" id="KW-1133">Transmembrane helix</keyword>
<dbReference type="GeneID" id="83880895"/>
<gene>
    <name evidence="2" type="ORF">PH7735_01857</name>
</gene>
<name>A0A0P1IEW7_9RHOB</name>
<dbReference type="Pfam" id="PF13975">
    <property type="entry name" value="gag-asp_proteas"/>
    <property type="match status" value="1"/>
</dbReference>
<feature type="transmembrane region" description="Helical" evidence="1">
    <location>
        <begin position="38"/>
        <end position="55"/>
    </location>
</feature>
<protein>
    <submittedName>
        <fullName evidence="2">Clan AA aspartic protease</fullName>
    </submittedName>
</protein>
<keyword evidence="3" id="KW-1185">Reference proteome</keyword>
<reference evidence="3" key="1">
    <citation type="submission" date="2015-09" db="EMBL/GenBank/DDBJ databases">
        <authorList>
            <person name="Rodrigo-Torres Lidia"/>
            <person name="Arahal R.David."/>
        </authorList>
    </citation>
    <scope>NUCLEOTIDE SEQUENCE [LARGE SCALE GENOMIC DNA]</scope>
    <source>
        <strain evidence="3">CECT 7735</strain>
    </source>
</reference>
<dbReference type="Proteomes" id="UP000051870">
    <property type="component" value="Unassembled WGS sequence"/>
</dbReference>
<dbReference type="AlphaFoldDB" id="A0A0P1IEW7"/>
<evidence type="ECO:0000313" key="2">
    <source>
        <dbReference type="EMBL" id="CUJ95354.1"/>
    </source>
</evidence>
<dbReference type="GO" id="GO:0006508">
    <property type="term" value="P:proteolysis"/>
    <property type="evidence" value="ECO:0007669"/>
    <property type="project" value="UniProtKB-KW"/>
</dbReference>
<dbReference type="GO" id="GO:0008233">
    <property type="term" value="F:peptidase activity"/>
    <property type="evidence" value="ECO:0007669"/>
    <property type="project" value="UniProtKB-KW"/>
</dbReference>
<accession>A0A0P1IEW7</accession>
<dbReference type="STRING" id="1715693.PH7735_01857"/>
<feature type="transmembrane region" description="Helical" evidence="1">
    <location>
        <begin position="6"/>
        <end position="26"/>
    </location>
</feature>
<dbReference type="InterPro" id="IPR034122">
    <property type="entry name" value="Retropepsin-like_bacterial"/>
</dbReference>
<dbReference type="Gene3D" id="2.40.70.10">
    <property type="entry name" value="Acid Proteases"/>
    <property type="match status" value="1"/>
</dbReference>
<dbReference type="EMBL" id="CYTW01000001">
    <property type="protein sequence ID" value="CUJ95354.1"/>
    <property type="molecule type" value="Genomic_DNA"/>
</dbReference>
<dbReference type="InterPro" id="IPR021109">
    <property type="entry name" value="Peptidase_aspartic_dom_sf"/>
</dbReference>
<keyword evidence="1" id="KW-0472">Membrane</keyword>
<evidence type="ECO:0000313" key="3">
    <source>
        <dbReference type="Proteomes" id="UP000051870"/>
    </source>
</evidence>
<dbReference type="CDD" id="cd05483">
    <property type="entry name" value="retropepsin_like_bacteria"/>
    <property type="match status" value="1"/>
</dbReference>
<keyword evidence="2" id="KW-0378">Hydrolase</keyword>
<dbReference type="RefSeq" id="WP_058310936.1">
    <property type="nucleotide sequence ID" value="NZ_CYTW01000001.1"/>
</dbReference>
<dbReference type="SUPFAM" id="SSF50630">
    <property type="entry name" value="Acid proteases"/>
    <property type="match status" value="1"/>
</dbReference>
<organism evidence="2 3">
    <name type="scientific">Shimia thalassica</name>
    <dbReference type="NCBI Taxonomy" id="1715693"/>
    <lineage>
        <taxon>Bacteria</taxon>
        <taxon>Pseudomonadati</taxon>
        <taxon>Pseudomonadota</taxon>
        <taxon>Alphaproteobacteria</taxon>
        <taxon>Rhodobacterales</taxon>
        <taxon>Roseobacteraceae</taxon>
    </lineage>
</organism>
<dbReference type="NCBIfam" id="TIGR02281">
    <property type="entry name" value="clan_AA_DTGA"/>
    <property type="match status" value="1"/>
</dbReference>
<dbReference type="InterPro" id="IPR011969">
    <property type="entry name" value="Clan_AA_Asp_peptidase_C"/>
</dbReference>
<evidence type="ECO:0000256" key="1">
    <source>
        <dbReference type="SAM" id="Phobius"/>
    </source>
</evidence>
<keyword evidence="1" id="KW-0812">Transmembrane</keyword>
<proteinExistence type="predicted"/>